<organism evidence="1 2">
    <name type="scientific">Phocaeicola vulgatus str. 3975 RP4</name>
    <dbReference type="NCBI Taxonomy" id="1339352"/>
    <lineage>
        <taxon>Bacteria</taxon>
        <taxon>Pseudomonadati</taxon>
        <taxon>Bacteroidota</taxon>
        <taxon>Bacteroidia</taxon>
        <taxon>Bacteroidales</taxon>
        <taxon>Bacteroidaceae</taxon>
        <taxon>Phocaeicola</taxon>
    </lineage>
</organism>
<name>A0A069S5Q9_PHOVU</name>
<comment type="caution">
    <text evidence="1">The sequence shown here is derived from an EMBL/GenBank/DDBJ whole genome shotgun (WGS) entry which is preliminary data.</text>
</comment>
<sequence length="41" mass="4911">MVRFDGKTLVRRSDNDKMFDYIIASNNENKPKERITNMYAK</sequence>
<evidence type="ECO:0000313" key="1">
    <source>
        <dbReference type="EMBL" id="KDS46024.1"/>
    </source>
</evidence>
<protein>
    <submittedName>
        <fullName evidence="1">Uncharacterized protein</fullName>
    </submittedName>
</protein>
<gene>
    <name evidence="1" type="ORF">M099_3739</name>
</gene>
<dbReference type="Proteomes" id="UP000027661">
    <property type="component" value="Unassembled WGS sequence"/>
</dbReference>
<dbReference type="PATRIC" id="fig|1339352.3.peg.3514"/>
<reference evidence="1 2" key="1">
    <citation type="submission" date="2014-04" db="EMBL/GenBank/DDBJ databases">
        <authorList>
            <person name="Sears C."/>
            <person name="Carroll K."/>
            <person name="Sack B.R."/>
            <person name="Qadri F."/>
            <person name="Myers L.L."/>
            <person name="Chung G.-T."/>
            <person name="Escheverria P."/>
            <person name="Fraser C.M."/>
            <person name="Sadzewicz L."/>
            <person name="Shefchek K.A."/>
            <person name="Tallon L."/>
            <person name="Das S.P."/>
            <person name="Daugherty S."/>
            <person name="Mongodin E.F."/>
        </authorList>
    </citation>
    <scope>NUCLEOTIDE SEQUENCE [LARGE SCALE GENOMIC DNA]</scope>
    <source>
        <strain evidence="1 2">3975 RP4</strain>
    </source>
</reference>
<accession>A0A069S5Q9</accession>
<dbReference type="EMBL" id="JNHM01000130">
    <property type="protein sequence ID" value="KDS46024.1"/>
    <property type="molecule type" value="Genomic_DNA"/>
</dbReference>
<proteinExistence type="predicted"/>
<evidence type="ECO:0000313" key="2">
    <source>
        <dbReference type="Proteomes" id="UP000027661"/>
    </source>
</evidence>
<dbReference type="AlphaFoldDB" id="A0A069S5Q9"/>